<dbReference type="InterPro" id="IPR002656">
    <property type="entry name" value="Acyl_transf_3_dom"/>
</dbReference>
<dbReference type="PANTHER" id="PTHR40074:SF2">
    <property type="entry name" value="O-ACETYLTRANSFERASE WECH"/>
    <property type="match status" value="1"/>
</dbReference>
<dbReference type="GO" id="GO:0016413">
    <property type="term" value="F:O-acetyltransferase activity"/>
    <property type="evidence" value="ECO:0007669"/>
    <property type="project" value="TreeGrafter"/>
</dbReference>
<dbReference type="Pfam" id="PF01757">
    <property type="entry name" value="Acyl_transf_3"/>
    <property type="match status" value="1"/>
</dbReference>
<sequence length="353" mass="40254">MGRTEQEDNFSNNVIWYNFILCILVILIHARNDSIFTLPVQISGFPVFNELEAFLASDVAGAAVGGFYLGSGYLFFRNYSWKRVFSKYKSRVKSLVIPYILWTLLYFFIHAAISRIPVLAAVFREAPIQITWKSMADAVLHYRYCAFLWFLQFLILYAAFSPAIYLLIRSRYFGAAAILVVFFTACTNIIKNEQAAAVTNWMTLYMLGGYIGIHLKGIVEKGRTSTRMLMGTLILAAASFWIYKKYPSVFGVLFYSFSFSAALWCLTAWEKDGAGTMPRARGWQKNTFAVYMTHFMIVQGVNALAGRYISQSMWVGFFLFLILPAVCFGVVQLAKRICGNGTWILWKIWMGSR</sequence>
<feature type="transmembrane region" description="Helical" evidence="7">
    <location>
        <begin position="225"/>
        <end position="243"/>
    </location>
</feature>
<evidence type="ECO:0000259" key="8">
    <source>
        <dbReference type="Pfam" id="PF01757"/>
    </source>
</evidence>
<name>A0A3R8LYV6_9FIRM</name>
<evidence type="ECO:0000256" key="3">
    <source>
        <dbReference type="ARBA" id="ARBA00022475"/>
    </source>
</evidence>
<evidence type="ECO:0000256" key="6">
    <source>
        <dbReference type="ARBA" id="ARBA00023136"/>
    </source>
</evidence>
<feature type="transmembrane region" description="Helical" evidence="7">
    <location>
        <begin position="53"/>
        <end position="76"/>
    </location>
</feature>
<feature type="transmembrane region" description="Helical" evidence="7">
    <location>
        <begin position="249"/>
        <end position="267"/>
    </location>
</feature>
<keyword evidence="9" id="KW-0808">Transferase</keyword>
<feature type="transmembrane region" description="Helical" evidence="7">
    <location>
        <begin position="315"/>
        <end position="334"/>
    </location>
</feature>
<keyword evidence="3" id="KW-1003">Cell membrane</keyword>
<keyword evidence="6 7" id="KW-0472">Membrane</keyword>
<accession>A0A3R8LYV6</accession>
<proteinExistence type="inferred from homology"/>
<evidence type="ECO:0000256" key="1">
    <source>
        <dbReference type="ARBA" id="ARBA00004651"/>
    </source>
</evidence>
<dbReference type="Proteomes" id="UP000274920">
    <property type="component" value="Unassembled WGS sequence"/>
</dbReference>
<organism evidence="9 10">
    <name type="scientific">Schaedlerella arabinosiphila</name>
    <dbReference type="NCBI Taxonomy" id="2044587"/>
    <lineage>
        <taxon>Bacteria</taxon>
        <taxon>Bacillati</taxon>
        <taxon>Bacillota</taxon>
        <taxon>Clostridia</taxon>
        <taxon>Lachnospirales</taxon>
        <taxon>Lachnospiraceae</taxon>
        <taxon>Schaedlerella</taxon>
    </lineage>
</organism>
<feature type="transmembrane region" description="Helical" evidence="7">
    <location>
        <begin position="196"/>
        <end position="213"/>
    </location>
</feature>
<comment type="similarity">
    <text evidence="2">Belongs to the acyltransferase 3 family.</text>
</comment>
<feature type="transmembrane region" description="Helical" evidence="7">
    <location>
        <begin position="172"/>
        <end position="190"/>
    </location>
</feature>
<dbReference type="EMBL" id="RHJS01000002">
    <property type="protein sequence ID" value="RRK32209.1"/>
    <property type="molecule type" value="Genomic_DNA"/>
</dbReference>
<feature type="transmembrane region" description="Helical" evidence="7">
    <location>
        <begin position="96"/>
        <end position="120"/>
    </location>
</feature>
<dbReference type="PANTHER" id="PTHR40074">
    <property type="entry name" value="O-ACETYLTRANSFERASE WECH"/>
    <property type="match status" value="1"/>
</dbReference>
<evidence type="ECO:0000256" key="4">
    <source>
        <dbReference type="ARBA" id="ARBA00022692"/>
    </source>
</evidence>
<keyword evidence="4 7" id="KW-0812">Transmembrane</keyword>
<dbReference type="GO" id="GO:0005886">
    <property type="term" value="C:plasma membrane"/>
    <property type="evidence" value="ECO:0007669"/>
    <property type="project" value="UniProtKB-SubCell"/>
</dbReference>
<keyword evidence="5 7" id="KW-1133">Transmembrane helix</keyword>
<feature type="domain" description="Acyltransferase 3" evidence="8">
    <location>
        <begin position="19"/>
        <end position="330"/>
    </location>
</feature>
<feature type="transmembrane region" description="Helical" evidence="7">
    <location>
        <begin position="12"/>
        <end position="30"/>
    </location>
</feature>
<comment type="subcellular location">
    <subcellularLocation>
        <location evidence="1">Cell membrane</location>
        <topology evidence="1">Multi-pass membrane protein</topology>
    </subcellularLocation>
</comment>
<dbReference type="AlphaFoldDB" id="A0A3R8LYV6"/>
<reference evidence="9" key="1">
    <citation type="submission" date="2018-10" db="EMBL/GenBank/DDBJ databases">
        <title>Schaedlerella arabinophila gen. nov. sp. nov., isolated from the mouse intestinal tract and comparative analysis with the genome of the closely related altered Schaedler flora strain ASF502.</title>
        <authorList>
            <person name="Miyake S."/>
            <person name="Soh M."/>
            <person name="Seedorf H."/>
        </authorList>
    </citation>
    <scope>NUCLEOTIDE SEQUENCE [LARGE SCALE GENOMIC DNA]</scope>
    <source>
        <strain evidence="9">DSM 106076</strain>
    </source>
</reference>
<keyword evidence="9" id="KW-0012">Acyltransferase</keyword>
<feature type="transmembrane region" description="Helical" evidence="7">
    <location>
        <begin position="140"/>
        <end position="160"/>
    </location>
</feature>
<evidence type="ECO:0000256" key="7">
    <source>
        <dbReference type="SAM" id="Phobius"/>
    </source>
</evidence>
<protein>
    <submittedName>
        <fullName evidence="9">Acyltransferase</fullName>
    </submittedName>
</protein>
<keyword evidence="10" id="KW-1185">Reference proteome</keyword>
<comment type="caution">
    <text evidence="9">The sequence shown here is derived from an EMBL/GenBank/DDBJ whole genome shotgun (WGS) entry which is preliminary data.</text>
</comment>
<gene>
    <name evidence="9" type="ORF">EBB54_13195</name>
</gene>
<dbReference type="GO" id="GO:0009246">
    <property type="term" value="P:enterobacterial common antigen biosynthetic process"/>
    <property type="evidence" value="ECO:0007669"/>
    <property type="project" value="TreeGrafter"/>
</dbReference>
<feature type="transmembrane region" description="Helical" evidence="7">
    <location>
        <begin position="288"/>
        <end position="309"/>
    </location>
</feature>
<evidence type="ECO:0000313" key="10">
    <source>
        <dbReference type="Proteomes" id="UP000274920"/>
    </source>
</evidence>
<evidence type="ECO:0000256" key="2">
    <source>
        <dbReference type="ARBA" id="ARBA00007400"/>
    </source>
</evidence>
<evidence type="ECO:0000256" key="5">
    <source>
        <dbReference type="ARBA" id="ARBA00022989"/>
    </source>
</evidence>
<evidence type="ECO:0000313" key="9">
    <source>
        <dbReference type="EMBL" id="RRK32209.1"/>
    </source>
</evidence>